<reference evidence="1 2" key="1">
    <citation type="submission" date="2017-07" db="EMBL/GenBank/DDBJ databases">
        <title>Amycolatopsis antarcticus sp. nov., isolated from the surface of an Antarcticus brown macroalga.</title>
        <authorList>
            <person name="Wang J."/>
            <person name="Leiva S."/>
            <person name="Huang J."/>
            <person name="Huang Y."/>
        </authorList>
    </citation>
    <scope>NUCLEOTIDE SEQUENCE [LARGE SCALE GENOMIC DNA]</scope>
    <source>
        <strain evidence="1 2">AU-G6</strain>
    </source>
</reference>
<proteinExistence type="predicted"/>
<dbReference type="Proteomes" id="UP000242444">
    <property type="component" value="Unassembled WGS sequence"/>
</dbReference>
<dbReference type="EMBL" id="NKYE01000005">
    <property type="protein sequence ID" value="OZM73152.1"/>
    <property type="molecule type" value="Genomic_DNA"/>
</dbReference>
<dbReference type="PANTHER" id="PTHR34129:SF1">
    <property type="entry name" value="DUF952 DOMAIN-CONTAINING PROTEIN"/>
    <property type="match status" value="1"/>
</dbReference>
<dbReference type="OrthoDB" id="5638018at2"/>
<evidence type="ECO:0000313" key="2">
    <source>
        <dbReference type="Proteomes" id="UP000242444"/>
    </source>
</evidence>
<keyword evidence="1" id="KW-0808">Transferase</keyword>
<organism evidence="1 2">
    <name type="scientific">Amycolatopsis antarctica</name>
    <dbReference type="NCBI Taxonomy" id="1854586"/>
    <lineage>
        <taxon>Bacteria</taxon>
        <taxon>Bacillati</taxon>
        <taxon>Actinomycetota</taxon>
        <taxon>Actinomycetes</taxon>
        <taxon>Pseudonocardiales</taxon>
        <taxon>Pseudonocardiaceae</taxon>
        <taxon>Amycolatopsis</taxon>
    </lineage>
</organism>
<dbReference type="SUPFAM" id="SSF56399">
    <property type="entry name" value="ADP-ribosylation"/>
    <property type="match status" value="1"/>
</dbReference>
<dbReference type="PANTHER" id="PTHR34129">
    <property type="entry name" value="BLR1139 PROTEIN"/>
    <property type="match status" value="1"/>
</dbReference>
<comment type="caution">
    <text evidence="1">The sequence shown here is derived from an EMBL/GenBank/DDBJ whole genome shotgun (WGS) entry which is preliminary data.</text>
</comment>
<evidence type="ECO:0000313" key="1">
    <source>
        <dbReference type="EMBL" id="OZM73152.1"/>
    </source>
</evidence>
<dbReference type="InParanoid" id="A0A263D3U6"/>
<dbReference type="Pfam" id="PF06108">
    <property type="entry name" value="DUF952"/>
    <property type="match status" value="1"/>
</dbReference>
<sequence>MILHICAAADWMAAQQGGTSDYRAASLDDAGFVHCSDRGTLHLPANALYAGRADLVLLEIDETRLDVPVRWEPGVPPAPGAPWFPHVYGPVPLNAVVAVHEFLPGPDGVFTLPPALANG</sequence>
<protein>
    <submittedName>
        <fullName evidence="1">Glutathione S-transferase</fullName>
    </submittedName>
</protein>
<dbReference type="GO" id="GO:0016740">
    <property type="term" value="F:transferase activity"/>
    <property type="evidence" value="ECO:0007669"/>
    <property type="project" value="UniProtKB-KW"/>
</dbReference>
<dbReference type="Gene3D" id="3.20.170.20">
    <property type="entry name" value="Protein of unknown function DUF952"/>
    <property type="match status" value="1"/>
</dbReference>
<dbReference type="AlphaFoldDB" id="A0A263D3U6"/>
<keyword evidence="2" id="KW-1185">Reference proteome</keyword>
<dbReference type="RefSeq" id="WP_094862348.1">
    <property type="nucleotide sequence ID" value="NZ_NKYE01000005.1"/>
</dbReference>
<gene>
    <name evidence="1" type="ORF">CFN78_09720</name>
</gene>
<accession>A0A263D3U6</accession>
<dbReference type="InterPro" id="IPR009297">
    <property type="entry name" value="DUF952"/>
</dbReference>
<name>A0A263D3U6_9PSEU</name>